<dbReference type="PANTHER" id="PTHR42718:SF9">
    <property type="entry name" value="MAJOR FACILITATOR SUPERFAMILY MULTIDRUG TRANSPORTER MFSC"/>
    <property type="match status" value="1"/>
</dbReference>
<evidence type="ECO:0000256" key="3">
    <source>
        <dbReference type="ARBA" id="ARBA00022448"/>
    </source>
</evidence>
<feature type="transmembrane region" description="Helical" evidence="8">
    <location>
        <begin position="72"/>
        <end position="91"/>
    </location>
</feature>
<name>A0ABN0N7J2_9NEIS</name>
<keyword evidence="4" id="KW-1003">Cell membrane</keyword>
<feature type="transmembrane region" description="Helical" evidence="8">
    <location>
        <begin position="190"/>
        <end position="211"/>
    </location>
</feature>
<evidence type="ECO:0000256" key="8">
    <source>
        <dbReference type="RuleBase" id="RU365088"/>
    </source>
</evidence>
<feature type="transmembrane region" description="Helical" evidence="8">
    <location>
        <begin position="311"/>
        <end position="329"/>
    </location>
</feature>
<dbReference type="InterPro" id="IPR011701">
    <property type="entry name" value="MFS"/>
</dbReference>
<keyword evidence="6 8" id="KW-1133">Transmembrane helix</keyword>
<feature type="transmembrane region" description="Helical" evidence="8">
    <location>
        <begin position="35"/>
        <end position="52"/>
    </location>
</feature>
<sequence length="428" mass="46545">MPSFPTGFGKRGINRYHSNIIRDSYVMSRTSRTHFGLAALLAGLSTLGPFSIDTFLPAMRAIGSTLSASPLEMQQALTVYLFCYALMMLWHGSISDAVGRRPVILATTLLFGLASVGCALSDTLGQLLLFRALQGLCGGAGLVVGRAIIRDRLEGAAAQRLMSQVTMLFSLSPAIAPVVGGWLFGAFGWHSIFAFMALIGFALFALCWFGLPETHPKEARQPLHPRPLLASYWRVGRTVNFQLLTAAVSFNFAGFFLYVPSAPVFLMQHLHLGPTEFLWLFGPAVSGIMFGAYLSGRMAGHFSSREMVTRAYWLMFAAALANLAYNLLAPEQTLPWAVLPLTLYTTGMSLAAPSITLNLMDQFPELRGTASSLQGFCQTMVSSLVAGVVAPLAWASPLRLALVMNLLLVLGFICRMGYRRRIQAAERA</sequence>
<comment type="similarity">
    <text evidence="2 8">Belongs to the major facilitator superfamily. Bcr/CmlA family.</text>
</comment>
<dbReference type="Gene3D" id="1.20.1720.10">
    <property type="entry name" value="Multidrug resistance protein D"/>
    <property type="match status" value="1"/>
</dbReference>
<keyword evidence="8" id="KW-0997">Cell inner membrane</keyword>
<dbReference type="Proteomes" id="UP000016426">
    <property type="component" value="Unassembled WGS sequence"/>
</dbReference>
<keyword evidence="3 8" id="KW-0813">Transport</keyword>
<keyword evidence="11" id="KW-1185">Reference proteome</keyword>
<evidence type="ECO:0000313" key="11">
    <source>
        <dbReference type="Proteomes" id="UP000016426"/>
    </source>
</evidence>
<feature type="domain" description="Major facilitator superfamily (MFS) profile" evidence="9">
    <location>
        <begin position="37"/>
        <end position="423"/>
    </location>
</feature>
<dbReference type="PROSITE" id="PS50850">
    <property type="entry name" value="MFS"/>
    <property type="match status" value="1"/>
</dbReference>
<dbReference type="InterPro" id="IPR004812">
    <property type="entry name" value="Efflux_drug-R_Bcr/CmlA"/>
</dbReference>
<evidence type="ECO:0000256" key="5">
    <source>
        <dbReference type="ARBA" id="ARBA00022692"/>
    </source>
</evidence>
<reference evidence="10 11" key="1">
    <citation type="journal article" date="2013" name="Genome Announc.">
        <title>Genome Sequence of the Pigment-Producing Bacterium Pseudogulbenkiania ferrooxidans, Isolated from Loktak Lake.</title>
        <authorList>
            <person name="Puranik S."/>
            <person name="Talkal R."/>
            <person name="Qureshi A."/>
            <person name="Khardenavis A."/>
            <person name="Kapley A."/>
            <person name="Purohit H.J."/>
        </authorList>
    </citation>
    <scope>NUCLEOTIDE SEQUENCE [LARGE SCALE GENOMIC DNA]</scope>
    <source>
        <strain evidence="10 11">EGD-HP2</strain>
    </source>
</reference>
<feature type="transmembrane region" description="Helical" evidence="8">
    <location>
        <begin position="239"/>
        <end position="258"/>
    </location>
</feature>
<evidence type="ECO:0000313" key="10">
    <source>
        <dbReference type="EMBL" id="ERE07056.1"/>
    </source>
</evidence>
<dbReference type="InterPro" id="IPR020846">
    <property type="entry name" value="MFS_dom"/>
</dbReference>
<evidence type="ECO:0000256" key="4">
    <source>
        <dbReference type="ARBA" id="ARBA00022475"/>
    </source>
</evidence>
<dbReference type="CDD" id="cd17320">
    <property type="entry name" value="MFS_MdfA_MDR_like"/>
    <property type="match status" value="1"/>
</dbReference>
<protein>
    <recommendedName>
        <fullName evidence="8">Bcr/CflA family efflux transporter</fullName>
    </recommendedName>
</protein>
<dbReference type="SUPFAM" id="SSF103473">
    <property type="entry name" value="MFS general substrate transporter"/>
    <property type="match status" value="1"/>
</dbReference>
<keyword evidence="7 8" id="KW-0472">Membrane</keyword>
<dbReference type="NCBIfam" id="TIGR00710">
    <property type="entry name" value="efflux_Bcr_CflA"/>
    <property type="match status" value="1"/>
</dbReference>
<comment type="caution">
    <text evidence="10">The sequence shown here is derived from an EMBL/GenBank/DDBJ whole genome shotgun (WGS) entry which is preliminary data.</text>
</comment>
<feature type="transmembrane region" description="Helical" evidence="8">
    <location>
        <begin position="341"/>
        <end position="360"/>
    </location>
</feature>
<dbReference type="InterPro" id="IPR036259">
    <property type="entry name" value="MFS_trans_sf"/>
</dbReference>
<dbReference type="EMBL" id="AVPH01000223">
    <property type="protein sequence ID" value="ERE07056.1"/>
    <property type="molecule type" value="Genomic_DNA"/>
</dbReference>
<evidence type="ECO:0000256" key="2">
    <source>
        <dbReference type="ARBA" id="ARBA00006236"/>
    </source>
</evidence>
<evidence type="ECO:0000256" key="1">
    <source>
        <dbReference type="ARBA" id="ARBA00004651"/>
    </source>
</evidence>
<feature type="transmembrane region" description="Helical" evidence="8">
    <location>
        <begin position="400"/>
        <end position="418"/>
    </location>
</feature>
<gene>
    <name evidence="10" type="ORF">O166_01030</name>
</gene>
<proteinExistence type="inferred from homology"/>
<evidence type="ECO:0000256" key="7">
    <source>
        <dbReference type="ARBA" id="ARBA00023136"/>
    </source>
</evidence>
<feature type="transmembrane region" description="Helical" evidence="8">
    <location>
        <begin position="161"/>
        <end position="184"/>
    </location>
</feature>
<feature type="transmembrane region" description="Helical" evidence="8">
    <location>
        <begin position="278"/>
        <end position="299"/>
    </location>
</feature>
<comment type="subcellular location">
    <subcellularLocation>
        <location evidence="8">Cell inner membrane</location>
        <topology evidence="8">Multi-pass membrane protein</topology>
    </subcellularLocation>
    <subcellularLocation>
        <location evidence="1">Cell membrane</location>
        <topology evidence="1">Multi-pass membrane protein</topology>
    </subcellularLocation>
</comment>
<dbReference type="Pfam" id="PF07690">
    <property type="entry name" value="MFS_1"/>
    <property type="match status" value="1"/>
</dbReference>
<dbReference type="PANTHER" id="PTHR42718">
    <property type="entry name" value="MAJOR FACILITATOR SUPERFAMILY MULTIDRUG TRANSPORTER MFSC"/>
    <property type="match status" value="1"/>
</dbReference>
<keyword evidence="5 8" id="KW-0812">Transmembrane</keyword>
<feature type="transmembrane region" description="Helical" evidence="8">
    <location>
        <begin position="103"/>
        <end position="122"/>
    </location>
</feature>
<evidence type="ECO:0000256" key="6">
    <source>
        <dbReference type="ARBA" id="ARBA00022989"/>
    </source>
</evidence>
<accession>A0ABN0N7J2</accession>
<feature type="transmembrane region" description="Helical" evidence="8">
    <location>
        <begin position="128"/>
        <end position="149"/>
    </location>
</feature>
<organism evidence="10 11">
    <name type="scientific">Pseudogulbenkiania ferrooxidans EGD-HP2</name>
    <dbReference type="NCBI Taxonomy" id="1388764"/>
    <lineage>
        <taxon>Bacteria</taxon>
        <taxon>Pseudomonadati</taxon>
        <taxon>Pseudomonadota</taxon>
        <taxon>Betaproteobacteria</taxon>
        <taxon>Neisseriales</taxon>
        <taxon>Chromobacteriaceae</taxon>
        <taxon>Pseudogulbenkiania</taxon>
    </lineage>
</organism>
<evidence type="ECO:0000259" key="9">
    <source>
        <dbReference type="PROSITE" id="PS50850"/>
    </source>
</evidence>
<feature type="transmembrane region" description="Helical" evidence="8">
    <location>
        <begin position="372"/>
        <end position="394"/>
    </location>
</feature>